<dbReference type="Pfam" id="PF01979">
    <property type="entry name" value="Amidohydro_1"/>
    <property type="match status" value="1"/>
</dbReference>
<dbReference type="STRING" id="1291734.FD02_GL000544"/>
<evidence type="ECO:0000256" key="2">
    <source>
        <dbReference type="ARBA" id="ARBA00011899"/>
    </source>
</evidence>
<evidence type="ECO:0000256" key="6">
    <source>
        <dbReference type="ARBA" id="ARBA00023277"/>
    </source>
</evidence>
<dbReference type="SUPFAM" id="SSF51338">
    <property type="entry name" value="Composite domain of metallo-dependent hydrolases"/>
    <property type="match status" value="1"/>
</dbReference>
<dbReference type="CDD" id="cd00854">
    <property type="entry name" value="NagA"/>
    <property type="match status" value="1"/>
</dbReference>
<evidence type="ECO:0000256" key="10">
    <source>
        <dbReference type="PIRSR" id="PIRSR038994-1"/>
    </source>
</evidence>
<evidence type="ECO:0000259" key="13">
    <source>
        <dbReference type="Pfam" id="PF01979"/>
    </source>
</evidence>
<dbReference type="PIRSF" id="PIRSF038994">
    <property type="entry name" value="NagA"/>
    <property type="match status" value="1"/>
</dbReference>
<feature type="active site" description="Proton donor/acceptor" evidence="10">
    <location>
        <position position="278"/>
    </location>
</feature>
<evidence type="ECO:0000256" key="7">
    <source>
        <dbReference type="ARBA" id="ARBA00047647"/>
    </source>
</evidence>
<proteinExistence type="inferred from homology"/>
<evidence type="ECO:0000256" key="3">
    <source>
        <dbReference type="ARBA" id="ARBA00018029"/>
    </source>
</evidence>
<dbReference type="FunFam" id="3.20.20.140:FF:000004">
    <property type="entry name" value="N-acetylglucosamine-6-phosphate deacetylase"/>
    <property type="match status" value="1"/>
</dbReference>
<accession>A0A0R1JHC5</accession>
<feature type="binding site" evidence="12">
    <location>
        <position position="199"/>
    </location>
    <ligand>
        <name>Zn(2+)</name>
        <dbReference type="ChEBI" id="CHEBI:29105"/>
    </ligand>
</feature>
<evidence type="ECO:0000256" key="11">
    <source>
        <dbReference type="PIRSR" id="PIRSR038994-2"/>
    </source>
</evidence>
<sequence length="389" mass="42202">MHKMSYYIHAAKFFFPHNTEIGGYLEVTDDGRFGRYLPADAPRPAGQVKDYGTQWIAPGLVDTHIHGLLGHDVMDNDWAGLDAMSVGLLQTGVTSWLPTTLTGSFEQLDAVCQTIGEHAGEETGAKIQGIHFEGPYFTEEHKGAQNPKYFRDPSIAEYDQWQKSAKGLLQKMSLAAERDGAVEFIEHMTQDGKVVALGHSSATFEQAKACIEAGATMFCHTFNAMSGLTHRAPGMVGAAMYMKNVDDELIADGHHVRPEVVSVLVREKTPEHVALVTDCMSAGLQPDGDYMLGEFPVVVANGTARLKDETHNLAGSILQLKDAVANVVKWNAATPEEAINMAAYVPAQSSKIGDKCGSILPGRAADFLVLNPDMSLSETYLDGVSRYQA</sequence>
<dbReference type="InterPro" id="IPR011059">
    <property type="entry name" value="Metal-dep_hydrolase_composite"/>
</dbReference>
<keyword evidence="15" id="KW-1185">Reference proteome</keyword>
<dbReference type="InterPro" id="IPR003764">
    <property type="entry name" value="GlcNAc_6-P_deAcase"/>
</dbReference>
<comment type="similarity">
    <text evidence="1 9">Belongs to the metallo-dependent hydrolases superfamily. NagA family.</text>
</comment>
<organism evidence="14 15">
    <name type="scientific">Lacticaseibacillus nasuensis JCM 17158</name>
    <dbReference type="NCBI Taxonomy" id="1291734"/>
    <lineage>
        <taxon>Bacteria</taxon>
        <taxon>Bacillati</taxon>
        <taxon>Bacillota</taxon>
        <taxon>Bacilli</taxon>
        <taxon>Lactobacillales</taxon>
        <taxon>Lactobacillaceae</taxon>
        <taxon>Lacticaseibacillus</taxon>
    </lineage>
</organism>
<evidence type="ECO:0000256" key="8">
    <source>
        <dbReference type="ARBA" id="ARBA00060590"/>
    </source>
</evidence>
<dbReference type="EMBL" id="AZDJ01000032">
    <property type="protein sequence ID" value="KRK70476.1"/>
    <property type="molecule type" value="Genomic_DNA"/>
</dbReference>
<dbReference type="InterPro" id="IPR006680">
    <property type="entry name" value="Amidohydro-rel"/>
</dbReference>
<evidence type="ECO:0000256" key="9">
    <source>
        <dbReference type="PIRNR" id="PIRNR038994"/>
    </source>
</evidence>
<comment type="cofactor">
    <cofactor evidence="12">
        <name>a divalent metal cation</name>
        <dbReference type="ChEBI" id="CHEBI:60240"/>
    </cofactor>
    <text evidence="12">Binds 1 divalent metal cation per subunit.</text>
</comment>
<feature type="binding site" evidence="12">
    <location>
        <position position="220"/>
    </location>
    <ligand>
        <name>Zn(2+)</name>
        <dbReference type="ChEBI" id="CHEBI:29105"/>
    </ligand>
</feature>
<comment type="caution">
    <text evidence="14">The sequence shown here is derived from an EMBL/GenBank/DDBJ whole genome shotgun (WGS) entry which is preliminary data.</text>
</comment>
<dbReference type="GO" id="GO:0006046">
    <property type="term" value="P:N-acetylglucosamine catabolic process"/>
    <property type="evidence" value="ECO:0007669"/>
    <property type="project" value="TreeGrafter"/>
</dbReference>
<keyword evidence="5 9" id="KW-0378">Hydrolase</keyword>
<dbReference type="GO" id="GO:0008448">
    <property type="term" value="F:N-acetylglucosamine-6-phosphate deacetylase activity"/>
    <property type="evidence" value="ECO:0007669"/>
    <property type="project" value="UniProtKB-EC"/>
</dbReference>
<feature type="binding site" evidence="12">
    <location>
        <position position="133"/>
    </location>
    <ligand>
        <name>Zn(2+)</name>
        <dbReference type="ChEBI" id="CHEBI:29105"/>
    </ligand>
</feature>
<dbReference type="PANTHER" id="PTHR11113">
    <property type="entry name" value="N-ACETYLGLUCOSAMINE-6-PHOSPHATE DEACETYLASE"/>
    <property type="match status" value="1"/>
</dbReference>
<dbReference type="PANTHER" id="PTHR11113:SF14">
    <property type="entry name" value="N-ACETYLGLUCOSAMINE-6-PHOSPHATE DEACETYLASE"/>
    <property type="match status" value="1"/>
</dbReference>
<dbReference type="AlphaFoldDB" id="A0A0R1JHC5"/>
<dbReference type="Proteomes" id="UP000051804">
    <property type="component" value="Unassembled WGS sequence"/>
</dbReference>
<dbReference type="Gene3D" id="2.30.40.10">
    <property type="entry name" value="Urease, subunit C, domain 1"/>
    <property type="match status" value="1"/>
</dbReference>
<dbReference type="PATRIC" id="fig|1291734.4.peg.559"/>
<evidence type="ECO:0000256" key="12">
    <source>
        <dbReference type="PIRSR" id="PIRSR038994-3"/>
    </source>
</evidence>
<evidence type="ECO:0000256" key="4">
    <source>
        <dbReference type="ARBA" id="ARBA00022723"/>
    </source>
</evidence>
<dbReference type="InterPro" id="IPR032466">
    <property type="entry name" value="Metal_Hydrolase"/>
</dbReference>
<keyword evidence="6 9" id="KW-0119">Carbohydrate metabolism</keyword>
<reference evidence="14 15" key="1">
    <citation type="journal article" date="2015" name="Genome Announc.">
        <title>Expanding the biotechnology potential of lactobacilli through comparative genomics of 213 strains and associated genera.</title>
        <authorList>
            <person name="Sun Z."/>
            <person name="Harris H.M."/>
            <person name="McCann A."/>
            <person name="Guo C."/>
            <person name="Argimon S."/>
            <person name="Zhang W."/>
            <person name="Yang X."/>
            <person name="Jeffery I.B."/>
            <person name="Cooney J.C."/>
            <person name="Kagawa T.F."/>
            <person name="Liu W."/>
            <person name="Song Y."/>
            <person name="Salvetti E."/>
            <person name="Wrobel A."/>
            <person name="Rasinkangas P."/>
            <person name="Parkhill J."/>
            <person name="Rea M.C."/>
            <person name="O'Sullivan O."/>
            <person name="Ritari J."/>
            <person name="Douillard F.P."/>
            <person name="Paul Ross R."/>
            <person name="Yang R."/>
            <person name="Briner A.E."/>
            <person name="Felis G.E."/>
            <person name="de Vos W.M."/>
            <person name="Barrangou R."/>
            <person name="Klaenhammer T.R."/>
            <person name="Caufield P.W."/>
            <person name="Cui Y."/>
            <person name="Zhang H."/>
            <person name="O'Toole P.W."/>
        </authorList>
    </citation>
    <scope>NUCLEOTIDE SEQUENCE [LARGE SCALE GENOMIC DNA]</scope>
    <source>
        <strain evidence="14 15">JCM 17158</strain>
    </source>
</reference>
<feature type="binding site" evidence="11">
    <location>
        <position position="255"/>
    </location>
    <ligand>
        <name>substrate</name>
    </ligand>
</feature>
<feature type="binding site" evidence="11">
    <location>
        <position position="231"/>
    </location>
    <ligand>
        <name>substrate</name>
    </ligand>
</feature>
<evidence type="ECO:0000256" key="1">
    <source>
        <dbReference type="ARBA" id="ARBA00010716"/>
    </source>
</evidence>
<dbReference type="Gene3D" id="3.20.20.140">
    <property type="entry name" value="Metal-dependent hydrolases"/>
    <property type="match status" value="1"/>
</dbReference>
<evidence type="ECO:0000313" key="15">
    <source>
        <dbReference type="Proteomes" id="UP000051804"/>
    </source>
</evidence>
<dbReference type="GO" id="GO:0046872">
    <property type="term" value="F:metal ion binding"/>
    <property type="evidence" value="ECO:0007669"/>
    <property type="project" value="UniProtKB-KW"/>
</dbReference>
<gene>
    <name evidence="14" type="ORF">FD02_GL000544</name>
</gene>
<name>A0A0R1JHC5_9LACO</name>
<dbReference type="NCBIfam" id="TIGR00221">
    <property type="entry name" value="nagA"/>
    <property type="match status" value="1"/>
</dbReference>
<comment type="pathway">
    <text evidence="8">Amino-sugar metabolism; N-acetylneuraminate degradation; D-fructose 6-phosphate from N-acetylneuraminate: step 4/5.</text>
</comment>
<comment type="catalytic activity">
    <reaction evidence="7">
        <text>N-acetyl-D-glucosamine 6-phosphate + H2O = D-glucosamine 6-phosphate + acetate</text>
        <dbReference type="Rhea" id="RHEA:22936"/>
        <dbReference type="ChEBI" id="CHEBI:15377"/>
        <dbReference type="ChEBI" id="CHEBI:30089"/>
        <dbReference type="ChEBI" id="CHEBI:57513"/>
        <dbReference type="ChEBI" id="CHEBI:58725"/>
        <dbReference type="EC" id="3.5.1.25"/>
    </reaction>
</comment>
<feature type="binding site" evidence="11">
    <location>
        <position position="144"/>
    </location>
    <ligand>
        <name>substrate</name>
    </ligand>
</feature>
<feature type="binding site" evidence="11">
    <location>
        <begin position="223"/>
        <end position="224"/>
    </location>
    <ligand>
        <name>substrate</name>
    </ligand>
</feature>
<evidence type="ECO:0000313" key="14">
    <source>
        <dbReference type="EMBL" id="KRK70476.1"/>
    </source>
</evidence>
<feature type="binding site" evidence="11">
    <location>
        <begin position="313"/>
        <end position="315"/>
    </location>
    <ligand>
        <name>substrate</name>
    </ligand>
</feature>
<dbReference type="SUPFAM" id="SSF51556">
    <property type="entry name" value="Metallo-dependent hydrolases"/>
    <property type="match status" value="1"/>
</dbReference>
<feature type="domain" description="Amidohydrolase-related" evidence="13">
    <location>
        <begin position="56"/>
        <end position="383"/>
    </location>
</feature>
<dbReference type="EC" id="3.5.1.25" evidence="2"/>
<keyword evidence="4 12" id="KW-0479">Metal-binding</keyword>
<protein>
    <recommendedName>
        <fullName evidence="3">N-acetylglucosamine-6-phosphate deacetylase</fullName>
        <ecNumber evidence="2">3.5.1.25</ecNumber>
    </recommendedName>
</protein>
<evidence type="ECO:0000256" key="5">
    <source>
        <dbReference type="ARBA" id="ARBA00022801"/>
    </source>
</evidence>